<dbReference type="InterPro" id="IPR025979">
    <property type="entry name" value="ChrR-like_cupin_dom"/>
</dbReference>
<dbReference type="Pfam" id="PF12973">
    <property type="entry name" value="Cupin_7"/>
    <property type="match status" value="1"/>
</dbReference>
<dbReference type="NCBIfam" id="TIGR02451">
    <property type="entry name" value="anti_sig_ChrR"/>
    <property type="match status" value="1"/>
</dbReference>
<dbReference type="SUPFAM" id="SSF51182">
    <property type="entry name" value="RmlC-like cupins"/>
    <property type="match status" value="1"/>
</dbReference>
<dbReference type="InterPro" id="IPR011051">
    <property type="entry name" value="RmlC_Cupin_sf"/>
</dbReference>
<evidence type="ECO:0000313" key="3">
    <source>
        <dbReference type="EMBL" id="SDG89145.1"/>
    </source>
</evidence>
<feature type="domain" description="ChrR-like cupin" evidence="2">
    <location>
        <begin position="116"/>
        <end position="208"/>
    </location>
</feature>
<name>A0A1G7XY60_9PROT</name>
<dbReference type="AlphaFoldDB" id="A0A1G7XY60"/>
<sequence length="227" mass="24098">MTDTRHHPSEATLMAFAAGALDEGLALVVSCHLVSCPACRALVAEGEMIGGALLDSSQPAPLADDALSRMMARLDEPEPPPPPATDGNAPAWMPAPLARQMNALHGPSWAAQARRSLGWRWLAPGVRQLSVMRRTRGGGTARLLSIAPGTTLPHHDHGGLELTCVLDGAFHDERALYQTGDVAELEPDTPHQPVAEGNHPCLCLIANEQPTRFSGLVGRLTQPLIGF</sequence>
<evidence type="ECO:0000256" key="1">
    <source>
        <dbReference type="SAM" id="MobiDB-lite"/>
    </source>
</evidence>
<dbReference type="RefSeq" id="WP_092616859.1">
    <property type="nucleotide sequence ID" value="NZ_FNCV01000003.1"/>
</dbReference>
<dbReference type="STRING" id="83401.SAMN05421742_103136"/>
<accession>A0A1G7XY60</accession>
<keyword evidence="4" id="KW-1185">Reference proteome</keyword>
<dbReference type="Gene3D" id="1.10.10.1320">
    <property type="entry name" value="Anti-sigma factor, zinc-finger domain"/>
    <property type="match status" value="1"/>
</dbReference>
<dbReference type="InterPro" id="IPR012807">
    <property type="entry name" value="Anti-sigma_ChrR"/>
</dbReference>
<gene>
    <name evidence="3" type="ORF">SAMN05421742_103136</name>
</gene>
<dbReference type="Gene3D" id="2.60.120.10">
    <property type="entry name" value="Jelly Rolls"/>
    <property type="match status" value="1"/>
</dbReference>
<dbReference type="InterPro" id="IPR041916">
    <property type="entry name" value="Anti_sigma_zinc_sf"/>
</dbReference>
<reference evidence="4" key="1">
    <citation type="submission" date="2016-10" db="EMBL/GenBank/DDBJ databases">
        <authorList>
            <person name="Varghese N."/>
            <person name="Submissions S."/>
        </authorList>
    </citation>
    <scope>NUCLEOTIDE SEQUENCE [LARGE SCALE GENOMIC DNA]</scope>
    <source>
        <strain evidence="4">930I</strain>
    </source>
</reference>
<dbReference type="EMBL" id="FNCV01000003">
    <property type="protein sequence ID" value="SDG89145.1"/>
    <property type="molecule type" value="Genomic_DNA"/>
</dbReference>
<dbReference type="InterPro" id="IPR014710">
    <property type="entry name" value="RmlC-like_jellyroll"/>
</dbReference>
<evidence type="ECO:0000259" key="2">
    <source>
        <dbReference type="Pfam" id="PF12973"/>
    </source>
</evidence>
<dbReference type="Proteomes" id="UP000217076">
    <property type="component" value="Unassembled WGS sequence"/>
</dbReference>
<evidence type="ECO:0000313" key="4">
    <source>
        <dbReference type="Proteomes" id="UP000217076"/>
    </source>
</evidence>
<protein>
    <submittedName>
        <fullName evidence="3">Putative transcriptional regulator</fullName>
    </submittedName>
</protein>
<feature type="region of interest" description="Disordered" evidence="1">
    <location>
        <begin position="73"/>
        <end position="93"/>
    </location>
</feature>
<proteinExistence type="predicted"/>
<dbReference type="CDD" id="cd20301">
    <property type="entry name" value="cupin_ChrR"/>
    <property type="match status" value="1"/>
</dbReference>
<dbReference type="OrthoDB" id="2988517at2"/>
<organism evidence="3 4">
    <name type="scientific">Roseospirillum parvum</name>
    <dbReference type="NCBI Taxonomy" id="83401"/>
    <lineage>
        <taxon>Bacteria</taxon>
        <taxon>Pseudomonadati</taxon>
        <taxon>Pseudomonadota</taxon>
        <taxon>Alphaproteobacteria</taxon>
        <taxon>Rhodospirillales</taxon>
        <taxon>Rhodospirillaceae</taxon>
        <taxon>Roseospirillum</taxon>
    </lineage>
</organism>